<protein>
    <submittedName>
        <fullName evidence="3">Unannotated protein</fullName>
    </submittedName>
</protein>
<reference evidence="3" key="1">
    <citation type="submission" date="2020-05" db="EMBL/GenBank/DDBJ databases">
        <authorList>
            <person name="Chiriac C."/>
            <person name="Salcher M."/>
            <person name="Ghai R."/>
            <person name="Kavagutti S V."/>
        </authorList>
    </citation>
    <scope>NUCLEOTIDE SEQUENCE</scope>
</reference>
<evidence type="ECO:0000313" key="3">
    <source>
        <dbReference type="EMBL" id="CAB4974561.1"/>
    </source>
</evidence>
<dbReference type="InterPro" id="IPR015424">
    <property type="entry name" value="PyrdxlP-dep_Trfase"/>
</dbReference>
<dbReference type="PIRSF" id="PIRSF000390">
    <property type="entry name" value="PLP_StrS"/>
    <property type="match status" value="1"/>
</dbReference>
<accession>A0A6J7M1M7</accession>
<dbReference type="EMBL" id="CAFBNE010000248">
    <property type="protein sequence ID" value="CAB4974561.1"/>
    <property type="molecule type" value="Genomic_DNA"/>
</dbReference>
<dbReference type="Gene3D" id="3.90.1150.10">
    <property type="entry name" value="Aspartate Aminotransferase, domain 1"/>
    <property type="match status" value="1"/>
</dbReference>
<dbReference type="GO" id="GO:0030170">
    <property type="term" value="F:pyridoxal phosphate binding"/>
    <property type="evidence" value="ECO:0007669"/>
    <property type="project" value="TreeGrafter"/>
</dbReference>
<dbReference type="Gene3D" id="3.40.640.10">
    <property type="entry name" value="Type I PLP-dependent aspartate aminotransferase-like (Major domain)"/>
    <property type="match status" value="1"/>
</dbReference>
<evidence type="ECO:0000256" key="1">
    <source>
        <dbReference type="ARBA" id="ARBA00022898"/>
    </source>
</evidence>
<gene>
    <name evidence="3" type="ORF">UFOPK3772_03623</name>
</gene>
<name>A0A6J7M1M7_9ZZZZ</name>
<dbReference type="InterPro" id="IPR015421">
    <property type="entry name" value="PyrdxlP-dep_Trfase_major"/>
</dbReference>
<dbReference type="GO" id="GO:0000271">
    <property type="term" value="P:polysaccharide biosynthetic process"/>
    <property type="evidence" value="ECO:0007669"/>
    <property type="project" value="TreeGrafter"/>
</dbReference>
<evidence type="ECO:0000256" key="2">
    <source>
        <dbReference type="ARBA" id="ARBA00037999"/>
    </source>
</evidence>
<keyword evidence="1" id="KW-0663">Pyridoxal phosphate</keyword>
<organism evidence="3">
    <name type="scientific">freshwater metagenome</name>
    <dbReference type="NCBI Taxonomy" id="449393"/>
    <lineage>
        <taxon>unclassified sequences</taxon>
        <taxon>metagenomes</taxon>
        <taxon>ecological metagenomes</taxon>
    </lineage>
</organism>
<dbReference type="InterPro" id="IPR015422">
    <property type="entry name" value="PyrdxlP-dep_Trfase_small"/>
</dbReference>
<dbReference type="SUPFAM" id="SSF53383">
    <property type="entry name" value="PLP-dependent transferases"/>
    <property type="match status" value="1"/>
</dbReference>
<comment type="similarity">
    <text evidence="2">Belongs to the DegT/DnrJ/EryC1 family.</text>
</comment>
<sequence>MSDAIRVPYNYLPMQFADYSEIAAGWDALIKTADFTLGAFMEKFESEFADYIGSPHCLATNNGTDALILALKALGIGPGDEVITPCNSFYATTGAIVAVGATPIFCDVDERFQADVDDMDRRVTPRTKALLPVHWAGASPDMVKVMDLAQSHGLLVLEDACMAIGGKVHGQSPGTFGDMGAFSMHPLKTLNVMGDGGMVITKDDDGMRWMLQYRNHGMVDRDHIDIWGVNMRLQPLQAVVASHMLTSLDERLARRREIQRTYDEHLGALGPSIVVPPRADWNPETVSLYMFQADNRDDLIAHLVANGVEAKVHYPVPLHLQKPGHELGYGPGDMPGAEAQADRLVTLPAHEYLTELQVELAMGVVEDALARR</sequence>
<dbReference type="Pfam" id="PF01041">
    <property type="entry name" value="DegT_DnrJ_EryC1"/>
    <property type="match status" value="1"/>
</dbReference>
<dbReference type="GO" id="GO:0008483">
    <property type="term" value="F:transaminase activity"/>
    <property type="evidence" value="ECO:0007669"/>
    <property type="project" value="TreeGrafter"/>
</dbReference>
<dbReference type="AlphaFoldDB" id="A0A6J7M1M7"/>
<dbReference type="PANTHER" id="PTHR30244:SF36">
    <property type="entry name" value="3-OXO-GLUCOSE-6-PHOSPHATE:GLUTAMATE AMINOTRANSFERASE"/>
    <property type="match status" value="1"/>
</dbReference>
<dbReference type="InterPro" id="IPR000653">
    <property type="entry name" value="DegT/StrS_aminotransferase"/>
</dbReference>
<proteinExistence type="inferred from homology"/>
<dbReference type="PANTHER" id="PTHR30244">
    <property type="entry name" value="TRANSAMINASE"/>
    <property type="match status" value="1"/>
</dbReference>
<dbReference type="CDD" id="cd00616">
    <property type="entry name" value="AHBA_syn"/>
    <property type="match status" value="1"/>
</dbReference>